<organism evidence="3 4">
    <name type="scientific">Tomitella cavernea</name>
    <dbReference type="NCBI Taxonomy" id="1387982"/>
    <lineage>
        <taxon>Bacteria</taxon>
        <taxon>Bacillati</taxon>
        <taxon>Actinomycetota</taxon>
        <taxon>Actinomycetes</taxon>
        <taxon>Mycobacteriales</taxon>
        <taxon>Tomitella</taxon>
    </lineage>
</organism>
<reference evidence="4" key="1">
    <citation type="journal article" date="2019" name="Int. J. Syst. Evol. Microbiol.">
        <title>The Global Catalogue of Microorganisms (GCM) 10K type strain sequencing project: providing services to taxonomists for standard genome sequencing and annotation.</title>
        <authorList>
            <consortium name="The Broad Institute Genomics Platform"/>
            <consortium name="The Broad Institute Genome Sequencing Center for Infectious Disease"/>
            <person name="Wu L."/>
            <person name="Ma J."/>
        </authorList>
    </citation>
    <scope>NUCLEOTIDE SEQUENCE [LARGE SCALE GENOMIC DNA]</scope>
    <source>
        <strain evidence="4">JCM 18542</strain>
    </source>
</reference>
<comment type="caution">
    <text evidence="3">The sequence shown here is derived from an EMBL/GenBank/DDBJ whole genome shotgun (WGS) entry which is preliminary data.</text>
</comment>
<feature type="transmembrane region" description="Helical" evidence="2">
    <location>
        <begin position="7"/>
        <end position="27"/>
    </location>
</feature>
<feature type="region of interest" description="Disordered" evidence="1">
    <location>
        <begin position="124"/>
        <end position="175"/>
    </location>
</feature>
<evidence type="ECO:0000313" key="3">
    <source>
        <dbReference type="EMBL" id="GAA4823373.1"/>
    </source>
</evidence>
<evidence type="ECO:0000313" key="4">
    <source>
        <dbReference type="Proteomes" id="UP001500839"/>
    </source>
</evidence>
<feature type="transmembrane region" description="Helical" evidence="2">
    <location>
        <begin position="33"/>
        <end position="50"/>
    </location>
</feature>
<name>A0ABP9D118_9ACTN</name>
<protein>
    <submittedName>
        <fullName evidence="3">Uncharacterized protein</fullName>
    </submittedName>
</protein>
<keyword evidence="2" id="KW-1133">Transmembrane helix</keyword>
<dbReference type="Proteomes" id="UP001500839">
    <property type="component" value="Unassembled WGS sequence"/>
</dbReference>
<dbReference type="EMBL" id="BAABKQ010000001">
    <property type="protein sequence ID" value="GAA4823373.1"/>
    <property type="molecule type" value="Genomic_DNA"/>
</dbReference>
<proteinExistence type="predicted"/>
<keyword evidence="2" id="KW-0472">Membrane</keyword>
<keyword evidence="2" id="KW-0812">Transmembrane</keyword>
<accession>A0ABP9D118</accession>
<evidence type="ECO:0000256" key="2">
    <source>
        <dbReference type="SAM" id="Phobius"/>
    </source>
</evidence>
<gene>
    <name evidence="3" type="ORF">GCM10023353_35100</name>
</gene>
<evidence type="ECO:0000256" key="1">
    <source>
        <dbReference type="SAM" id="MobiDB-lite"/>
    </source>
</evidence>
<keyword evidence="4" id="KW-1185">Reference proteome</keyword>
<sequence>MSRRGSSGSGGGWILVFLVLAVISLIIKYIVAIAIAVGVIAVCWFAIWVIDRQVKARRVRQVGALAAQNALVSRAMRQHEAVLRGDPHGIYGAYLPVVFPEFGPGAMKVERRLARGFAVHPPVEGRSADGRSADGRSAGFAPARPLRRAVEPKGLPVQRTARPPGRRPAPDRRAQ</sequence>